<organism evidence="2 3">
    <name type="scientific">Crenichthys baileyi</name>
    <name type="common">White River springfish</name>
    <dbReference type="NCBI Taxonomy" id="28760"/>
    <lineage>
        <taxon>Eukaryota</taxon>
        <taxon>Metazoa</taxon>
        <taxon>Chordata</taxon>
        <taxon>Craniata</taxon>
        <taxon>Vertebrata</taxon>
        <taxon>Euteleostomi</taxon>
        <taxon>Actinopterygii</taxon>
        <taxon>Neopterygii</taxon>
        <taxon>Teleostei</taxon>
        <taxon>Neoteleostei</taxon>
        <taxon>Acanthomorphata</taxon>
        <taxon>Ovalentaria</taxon>
        <taxon>Atherinomorphae</taxon>
        <taxon>Cyprinodontiformes</taxon>
        <taxon>Goodeidae</taxon>
        <taxon>Crenichthys</taxon>
    </lineage>
</organism>
<sequence length="146" mass="16518">MSVTPVSMMSVYSLLFAIMLFSEMNSLLVTVAMPSTTVEDGATEREGLGSILAEEDMTERAVVPLMYRRSLTNDGTSKIIVIPDMNLKGHSIHGLNLALTRRYPLITERSLDNTPDEFTLKINKREKDLDMLRCMIGRVYRPCWET</sequence>
<dbReference type="Proteomes" id="UP001311232">
    <property type="component" value="Unassembled WGS sequence"/>
</dbReference>
<dbReference type="Pfam" id="PF05824">
    <property type="entry name" value="Pro-MCH"/>
    <property type="match status" value="1"/>
</dbReference>
<name>A0AAV9S448_9TELE</name>
<dbReference type="GO" id="GO:0030354">
    <property type="term" value="F:melanin-concentrating hormone activity"/>
    <property type="evidence" value="ECO:0007669"/>
    <property type="project" value="InterPro"/>
</dbReference>
<dbReference type="InterPro" id="IPR005456">
    <property type="entry name" value="Prepro-melanin_conc_hormone"/>
</dbReference>
<keyword evidence="1" id="KW-0732">Signal</keyword>
<reference evidence="2 3" key="1">
    <citation type="submission" date="2021-06" db="EMBL/GenBank/DDBJ databases">
        <authorList>
            <person name="Palmer J.M."/>
        </authorList>
    </citation>
    <scope>NUCLEOTIDE SEQUENCE [LARGE SCALE GENOMIC DNA]</scope>
    <source>
        <strain evidence="2 3">MEX-2019</strain>
        <tissue evidence="2">Muscle</tissue>
    </source>
</reference>
<dbReference type="GO" id="GO:0045202">
    <property type="term" value="C:synapse"/>
    <property type="evidence" value="ECO:0007669"/>
    <property type="project" value="GOC"/>
</dbReference>
<protein>
    <recommendedName>
        <fullName evidence="4">Melanin-concentrating hormone</fullName>
    </recommendedName>
</protein>
<dbReference type="EMBL" id="JAHHUM010000914">
    <property type="protein sequence ID" value="KAK5615979.1"/>
    <property type="molecule type" value="Genomic_DNA"/>
</dbReference>
<dbReference type="PANTHER" id="PTHR12091:SF2">
    <property type="entry name" value="PRO-MCH PRECURSOR"/>
    <property type="match status" value="1"/>
</dbReference>
<proteinExistence type="predicted"/>
<dbReference type="GO" id="GO:0031777">
    <property type="term" value="F:type 1 melanin-concentrating hormone receptor binding"/>
    <property type="evidence" value="ECO:0007669"/>
    <property type="project" value="TreeGrafter"/>
</dbReference>
<evidence type="ECO:0000313" key="3">
    <source>
        <dbReference type="Proteomes" id="UP001311232"/>
    </source>
</evidence>
<evidence type="ECO:0000313" key="2">
    <source>
        <dbReference type="EMBL" id="KAK5615979.1"/>
    </source>
</evidence>
<evidence type="ECO:0000256" key="1">
    <source>
        <dbReference type="SAM" id="SignalP"/>
    </source>
</evidence>
<comment type="caution">
    <text evidence="2">The sequence shown here is derived from an EMBL/GenBank/DDBJ whole genome shotgun (WGS) entry which is preliminary data.</text>
</comment>
<feature type="chain" id="PRO_5043597559" description="Melanin-concentrating hormone" evidence="1">
    <location>
        <begin position="27"/>
        <end position="146"/>
    </location>
</feature>
<dbReference type="GO" id="GO:0007268">
    <property type="term" value="P:chemical synaptic transmission"/>
    <property type="evidence" value="ECO:0007669"/>
    <property type="project" value="InterPro"/>
</dbReference>
<dbReference type="AlphaFoldDB" id="A0AAV9S448"/>
<gene>
    <name evidence="2" type="ORF">CRENBAI_019452</name>
</gene>
<evidence type="ECO:0008006" key="4">
    <source>
        <dbReference type="Google" id="ProtNLM"/>
    </source>
</evidence>
<keyword evidence="3" id="KW-1185">Reference proteome</keyword>
<feature type="signal peptide" evidence="1">
    <location>
        <begin position="1"/>
        <end position="26"/>
    </location>
</feature>
<accession>A0AAV9S448</accession>
<dbReference type="PANTHER" id="PTHR12091">
    <property type="entry name" value="MELANIN-CONCENTRATING HORMONE"/>
    <property type="match status" value="1"/>
</dbReference>